<dbReference type="InterPro" id="IPR011250">
    <property type="entry name" value="OMP/PagP_B-barrel"/>
</dbReference>
<reference evidence="4" key="1">
    <citation type="submission" date="2022-10" db="EMBL/GenBank/DDBJ databases">
        <title>Hoeflea sp. J2-29, isolated from marine algae.</title>
        <authorList>
            <person name="Kristyanto S."/>
            <person name="Kim J.M."/>
            <person name="Jeon C.O."/>
        </authorList>
    </citation>
    <scope>NUCLEOTIDE SEQUENCE</scope>
    <source>
        <strain evidence="4">J2-29</strain>
    </source>
</reference>
<dbReference type="Gene3D" id="2.40.160.20">
    <property type="match status" value="1"/>
</dbReference>
<proteinExistence type="predicted"/>
<dbReference type="EMBL" id="JAOVZQ010000001">
    <property type="protein sequence ID" value="MCY0096446.1"/>
    <property type="molecule type" value="Genomic_DNA"/>
</dbReference>
<feature type="domain" description="Outer membrane protein beta-barrel" evidence="3">
    <location>
        <begin position="48"/>
        <end position="247"/>
    </location>
</feature>
<name>A0ABT3YKL3_9HYPH</name>
<feature type="signal peptide" evidence="2">
    <location>
        <begin position="1"/>
        <end position="21"/>
    </location>
</feature>
<evidence type="ECO:0000313" key="4">
    <source>
        <dbReference type="EMBL" id="MCY0096446.1"/>
    </source>
</evidence>
<comment type="caution">
    <text evidence="4">The sequence shown here is derived from an EMBL/GenBank/DDBJ whole genome shotgun (WGS) entry which is preliminary data.</text>
</comment>
<keyword evidence="1 2" id="KW-0732">Signal</keyword>
<evidence type="ECO:0000259" key="3">
    <source>
        <dbReference type="Pfam" id="PF13505"/>
    </source>
</evidence>
<dbReference type="InterPro" id="IPR027385">
    <property type="entry name" value="Beta-barrel_OMP"/>
</dbReference>
<gene>
    <name evidence="4" type="ORF">OEG82_20880</name>
</gene>
<sequence>MNKILLAGAAMVLVGAGSASAADIYPAPVIEAPVIDAPVYETPVHQPVAAASGWYLRGDAGYAWNRTEKPTFFQGDLNTYVPFTTASLRSSYSVGGGVGYQINSKLRSDVTLDYFSIADFRGSTTGGCGVLPAGPCTSTDISGVSGLSLLANAYVDFYKSGRYTLYGGAGIGGTYVRWDDLSNTSCSSANPALCDPTEIHRGVEGWRFTYALMAGASVDLTCKLKADVGYRYRNVASGAMFMSLNSNGTQGYHKNMASHEVRGGLRYSLGAGDCAQEEVYIEPAPIMPAVYK</sequence>
<keyword evidence="5" id="KW-1185">Reference proteome</keyword>
<dbReference type="RefSeq" id="WP_267614271.1">
    <property type="nucleotide sequence ID" value="NZ_JAOVZQ010000001.1"/>
</dbReference>
<organism evidence="4 5">
    <name type="scientific">Hoeflea ulvae</name>
    <dbReference type="NCBI Taxonomy" id="2983764"/>
    <lineage>
        <taxon>Bacteria</taxon>
        <taxon>Pseudomonadati</taxon>
        <taxon>Pseudomonadota</taxon>
        <taxon>Alphaproteobacteria</taxon>
        <taxon>Hyphomicrobiales</taxon>
        <taxon>Rhizobiaceae</taxon>
        <taxon>Hoeflea</taxon>
    </lineage>
</organism>
<protein>
    <submittedName>
        <fullName evidence="4">Porin family protein</fullName>
    </submittedName>
</protein>
<accession>A0ABT3YKL3</accession>
<evidence type="ECO:0000256" key="2">
    <source>
        <dbReference type="SAM" id="SignalP"/>
    </source>
</evidence>
<dbReference type="Proteomes" id="UP001081283">
    <property type="component" value="Unassembled WGS sequence"/>
</dbReference>
<dbReference type="Pfam" id="PF13505">
    <property type="entry name" value="OMP_b-brl"/>
    <property type="match status" value="1"/>
</dbReference>
<evidence type="ECO:0000256" key="1">
    <source>
        <dbReference type="ARBA" id="ARBA00022729"/>
    </source>
</evidence>
<feature type="chain" id="PRO_5045209594" evidence="2">
    <location>
        <begin position="22"/>
        <end position="292"/>
    </location>
</feature>
<dbReference type="SUPFAM" id="SSF56925">
    <property type="entry name" value="OMPA-like"/>
    <property type="match status" value="1"/>
</dbReference>
<evidence type="ECO:0000313" key="5">
    <source>
        <dbReference type="Proteomes" id="UP001081283"/>
    </source>
</evidence>